<dbReference type="InterPro" id="IPR000515">
    <property type="entry name" value="MetI-like"/>
</dbReference>
<evidence type="ECO:0000256" key="7">
    <source>
        <dbReference type="ARBA" id="ARBA00023136"/>
    </source>
</evidence>
<dbReference type="AlphaFoldDB" id="A0A6N2ZYS6"/>
<dbReference type="PROSITE" id="PS50928">
    <property type="entry name" value="ABC_TM1"/>
    <property type="match status" value="1"/>
</dbReference>
<evidence type="ECO:0000259" key="9">
    <source>
        <dbReference type="PROSITE" id="PS50928"/>
    </source>
</evidence>
<proteinExistence type="inferred from homology"/>
<keyword evidence="6 8" id="KW-1133">Transmembrane helix</keyword>
<dbReference type="GO" id="GO:0006865">
    <property type="term" value="P:amino acid transport"/>
    <property type="evidence" value="ECO:0007669"/>
    <property type="project" value="UniProtKB-KW"/>
</dbReference>
<dbReference type="CDD" id="cd06261">
    <property type="entry name" value="TM_PBP2"/>
    <property type="match status" value="1"/>
</dbReference>
<evidence type="ECO:0000256" key="4">
    <source>
        <dbReference type="ARBA" id="ARBA00022692"/>
    </source>
</evidence>
<reference evidence="10" key="1">
    <citation type="submission" date="2019-11" db="EMBL/GenBank/DDBJ databases">
        <authorList>
            <person name="Feng L."/>
        </authorList>
    </citation>
    <scope>NUCLEOTIDE SEQUENCE</scope>
    <source>
        <strain evidence="10">CTertiumLFYP3</strain>
    </source>
</reference>
<accession>A0A6N2ZYS6</accession>
<keyword evidence="4 8" id="KW-0812">Transmembrane</keyword>
<dbReference type="FunFam" id="1.10.3720.10:FF:000006">
    <property type="entry name" value="Glutamate/aspartate ABC transporter, permease protein GltK"/>
    <property type="match status" value="1"/>
</dbReference>
<evidence type="ECO:0000313" key="10">
    <source>
        <dbReference type="EMBL" id="VYT83088.1"/>
    </source>
</evidence>
<protein>
    <submittedName>
        <fullName evidence="10">L-cystine transport system permease protein TcyB</fullName>
    </submittedName>
</protein>
<evidence type="ECO:0000256" key="5">
    <source>
        <dbReference type="ARBA" id="ARBA00022970"/>
    </source>
</evidence>
<dbReference type="GO" id="GO:0043190">
    <property type="term" value="C:ATP-binding cassette (ABC) transporter complex"/>
    <property type="evidence" value="ECO:0007669"/>
    <property type="project" value="InterPro"/>
</dbReference>
<dbReference type="GO" id="GO:0022857">
    <property type="term" value="F:transmembrane transporter activity"/>
    <property type="evidence" value="ECO:0007669"/>
    <property type="project" value="InterPro"/>
</dbReference>
<keyword evidence="7 8" id="KW-0472">Membrane</keyword>
<dbReference type="InterPro" id="IPR035906">
    <property type="entry name" value="MetI-like_sf"/>
</dbReference>
<evidence type="ECO:0000256" key="6">
    <source>
        <dbReference type="ARBA" id="ARBA00022989"/>
    </source>
</evidence>
<evidence type="ECO:0000256" key="3">
    <source>
        <dbReference type="ARBA" id="ARBA00022475"/>
    </source>
</evidence>
<evidence type="ECO:0000256" key="8">
    <source>
        <dbReference type="RuleBase" id="RU363032"/>
    </source>
</evidence>
<dbReference type="InterPro" id="IPR043429">
    <property type="entry name" value="ArtM/GltK/GlnP/TcyL/YhdX-like"/>
</dbReference>
<evidence type="ECO:0000256" key="1">
    <source>
        <dbReference type="ARBA" id="ARBA00004651"/>
    </source>
</evidence>
<keyword evidence="2 8" id="KW-0813">Transport</keyword>
<dbReference type="NCBIfam" id="TIGR01726">
    <property type="entry name" value="HEQRo_perm_3TM"/>
    <property type="match status" value="1"/>
</dbReference>
<keyword evidence="5" id="KW-0029">Amino-acid transport</keyword>
<comment type="similarity">
    <text evidence="8">Belongs to the binding-protein-dependent transport system permease family.</text>
</comment>
<evidence type="ECO:0000256" key="2">
    <source>
        <dbReference type="ARBA" id="ARBA00022448"/>
    </source>
</evidence>
<feature type="transmembrane region" description="Helical" evidence="8">
    <location>
        <begin position="54"/>
        <end position="75"/>
    </location>
</feature>
<feature type="domain" description="ABC transmembrane type-1" evidence="9">
    <location>
        <begin position="18"/>
        <end position="205"/>
    </location>
</feature>
<dbReference type="PANTHER" id="PTHR30614:SF0">
    <property type="entry name" value="L-CYSTINE TRANSPORT SYSTEM PERMEASE PROTEIN TCYL"/>
    <property type="match status" value="1"/>
</dbReference>
<dbReference type="EMBL" id="CACRTO010000008">
    <property type="protein sequence ID" value="VYT83088.1"/>
    <property type="molecule type" value="Genomic_DNA"/>
</dbReference>
<gene>
    <name evidence="10" type="primary">tcyB</name>
    <name evidence="10" type="ORF">CTLFYP3_00782</name>
</gene>
<dbReference type="SUPFAM" id="SSF161098">
    <property type="entry name" value="MetI-like"/>
    <property type="match status" value="1"/>
</dbReference>
<dbReference type="InterPro" id="IPR010065">
    <property type="entry name" value="AA_ABC_transptr_permease_3TM"/>
</dbReference>
<feature type="transmembrane region" description="Helical" evidence="8">
    <location>
        <begin position="181"/>
        <end position="201"/>
    </location>
</feature>
<name>A0A6N2ZYS6_9CLOT</name>
<dbReference type="Gene3D" id="1.10.3720.10">
    <property type="entry name" value="MetI-like"/>
    <property type="match status" value="1"/>
</dbReference>
<keyword evidence="3" id="KW-1003">Cell membrane</keyword>
<comment type="subcellular location">
    <subcellularLocation>
        <location evidence="1 8">Cell membrane</location>
        <topology evidence="1 8">Multi-pass membrane protein</topology>
    </subcellularLocation>
</comment>
<feature type="transmembrane region" description="Helical" evidence="8">
    <location>
        <begin position="20"/>
        <end position="42"/>
    </location>
</feature>
<dbReference type="Pfam" id="PF00528">
    <property type="entry name" value="BPD_transp_1"/>
    <property type="match status" value="1"/>
</dbReference>
<organism evidence="10">
    <name type="scientific">Clostridium tertium</name>
    <dbReference type="NCBI Taxonomy" id="1559"/>
    <lineage>
        <taxon>Bacteria</taxon>
        <taxon>Bacillati</taxon>
        <taxon>Bacillota</taxon>
        <taxon>Clostridia</taxon>
        <taxon>Eubacteriales</taxon>
        <taxon>Clostridiaceae</taxon>
        <taxon>Clostridium</taxon>
    </lineage>
</organism>
<feature type="transmembrane region" description="Helical" evidence="8">
    <location>
        <begin position="87"/>
        <end position="106"/>
    </location>
</feature>
<sequence length="216" mass="24058">MGLMNEVMEFIPQALEGLKVTVEIFLITLLLSVPLGGIIALGRISKIKILKSITGIYVLILRGTPLLLQILFIFFGLPLININIPRFPAAILAMVLNYGAYFGEIFRAGILSIDKGQFEGAEVLGLSKRDTFFRIVFPQALKRIFPPVANEVVTLVKDTALIYVVGLDELLKIAKIASNRLSSIMPFVVVAVFYLVFNGVLTKLLETMEKKFDYYQ</sequence>
<dbReference type="PANTHER" id="PTHR30614">
    <property type="entry name" value="MEMBRANE COMPONENT OF AMINO ACID ABC TRANSPORTER"/>
    <property type="match status" value="1"/>
</dbReference>